<dbReference type="InterPro" id="IPR003477">
    <property type="entry name" value="PemK-like"/>
</dbReference>
<keyword evidence="2" id="KW-1277">Toxin-antitoxin system</keyword>
<dbReference type="KEGG" id="ddh:Desde_0818"/>
<sequence>MPDIREVYRVKIFFEDDPSRFKIRPILIIDVDSDSELFTITEITSSKPKIPPTYHDRFKEPIINWRRAGLNEPSYVKTHKIYRIEQDKLLEFVGEVPGPDFDRILDRIVEVNS</sequence>
<dbReference type="GO" id="GO:0003677">
    <property type="term" value="F:DNA binding"/>
    <property type="evidence" value="ECO:0007669"/>
    <property type="project" value="InterPro"/>
</dbReference>
<comment type="similarity">
    <text evidence="1">Belongs to the PemK/MazF family.</text>
</comment>
<dbReference type="Pfam" id="PF02452">
    <property type="entry name" value="PemK_toxin"/>
    <property type="match status" value="1"/>
</dbReference>
<dbReference type="SUPFAM" id="SSF50118">
    <property type="entry name" value="Cell growth inhibitor/plasmid maintenance toxic component"/>
    <property type="match status" value="1"/>
</dbReference>
<reference evidence="3 4" key="2">
    <citation type="journal article" date="2015" name="J. Bacteriol.">
        <title>Genomic, proteomic, and biochemical analysis of the organohalide respiratory pathway in Desulfitobacterium dehalogenans.</title>
        <authorList>
            <person name="Kruse T."/>
            <person name="van de Pas B.A."/>
            <person name="Atteia A."/>
            <person name="Krab K."/>
            <person name="Hagen W.R."/>
            <person name="Goodwin L."/>
            <person name="Chain P."/>
            <person name="Boeren S."/>
            <person name="Maphosa F."/>
            <person name="Schraa G."/>
            <person name="de Vos W.M."/>
            <person name="van der Oost J."/>
            <person name="Smidt H."/>
            <person name="Stams A.J."/>
        </authorList>
    </citation>
    <scope>NUCLEOTIDE SEQUENCE [LARGE SCALE GENOMIC DNA]</scope>
    <source>
        <strain evidence="4">ATCC 51507 / DSM 9161 / JW/IU-DC1</strain>
    </source>
</reference>
<dbReference type="AlphaFoldDB" id="I4A5M9"/>
<dbReference type="EMBL" id="CP003348">
    <property type="protein sequence ID" value="AFL99263.1"/>
    <property type="molecule type" value="Genomic_DNA"/>
</dbReference>
<keyword evidence="4" id="KW-1185">Reference proteome</keyword>
<proteinExistence type="inferred from homology"/>
<dbReference type="InterPro" id="IPR011067">
    <property type="entry name" value="Plasmid_toxin/cell-grow_inhib"/>
</dbReference>
<dbReference type="OrthoDB" id="1797254at2"/>
<organism evidence="3 4">
    <name type="scientific">Desulfitobacterium dehalogenans (strain ATCC 51507 / DSM 9161 / JW/IU-DC1)</name>
    <dbReference type="NCBI Taxonomy" id="756499"/>
    <lineage>
        <taxon>Bacteria</taxon>
        <taxon>Bacillati</taxon>
        <taxon>Bacillota</taxon>
        <taxon>Clostridia</taxon>
        <taxon>Eubacteriales</taxon>
        <taxon>Desulfitobacteriaceae</taxon>
        <taxon>Desulfitobacterium</taxon>
    </lineage>
</organism>
<dbReference type="Proteomes" id="UP000006053">
    <property type="component" value="Chromosome"/>
</dbReference>
<name>I4A5M9_DESDJ</name>
<evidence type="ECO:0000313" key="3">
    <source>
        <dbReference type="EMBL" id="AFL99263.1"/>
    </source>
</evidence>
<dbReference type="Gene3D" id="2.30.30.110">
    <property type="match status" value="1"/>
</dbReference>
<evidence type="ECO:0000313" key="4">
    <source>
        <dbReference type="Proteomes" id="UP000006053"/>
    </source>
</evidence>
<gene>
    <name evidence="3" type="ordered locus">Desde_0818</name>
</gene>
<dbReference type="eggNOG" id="ENOG50330YR">
    <property type="taxonomic scope" value="Bacteria"/>
</dbReference>
<evidence type="ECO:0000256" key="2">
    <source>
        <dbReference type="ARBA" id="ARBA00022649"/>
    </source>
</evidence>
<evidence type="ECO:0000256" key="1">
    <source>
        <dbReference type="ARBA" id="ARBA00007521"/>
    </source>
</evidence>
<reference evidence="4" key="1">
    <citation type="submission" date="2012-06" db="EMBL/GenBank/DDBJ databases">
        <title>Complete sequence of Desulfitobacterium dehalogenans ATCC 51507.</title>
        <authorList>
            <person name="Lucas S."/>
            <person name="Han J."/>
            <person name="Lapidus A."/>
            <person name="Cheng J.-F."/>
            <person name="Goodwin L."/>
            <person name="Pitluck S."/>
            <person name="Peters L."/>
            <person name="Ovchinnikova G."/>
            <person name="Teshima H."/>
            <person name="Detter J.C."/>
            <person name="Han C."/>
            <person name="Tapia R."/>
            <person name="Land M."/>
            <person name="Hauser L."/>
            <person name="Kyrpides N."/>
            <person name="Ivanova N."/>
            <person name="Pagani I."/>
            <person name="Kruse T."/>
            <person name="de Vos W.M."/>
            <person name="Smidt H."/>
            <person name="Woyke T."/>
        </authorList>
    </citation>
    <scope>NUCLEOTIDE SEQUENCE [LARGE SCALE GENOMIC DNA]</scope>
    <source>
        <strain evidence="4">ATCC 51507 / DSM 9161 / JW/IU-DC1</strain>
    </source>
</reference>
<dbReference type="HOGENOM" id="CLU_121823_5_0_9"/>
<protein>
    <submittedName>
        <fullName evidence="3">PemK-like protein</fullName>
    </submittedName>
</protein>
<dbReference type="RefSeq" id="WP_014792757.1">
    <property type="nucleotide sequence ID" value="NC_018017.1"/>
</dbReference>
<accession>I4A5M9</accession>